<evidence type="ECO:0000313" key="7">
    <source>
        <dbReference type="EMBL" id="TCG07886.1"/>
    </source>
</evidence>
<evidence type="ECO:0000256" key="4">
    <source>
        <dbReference type="RuleBase" id="RU003719"/>
    </source>
</evidence>
<evidence type="ECO:0000256" key="2">
    <source>
        <dbReference type="ARBA" id="ARBA00023002"/>
    </source>
</evidence>
<sequence>MRAVLQYRASAGFRARLREQAPGWLNVSIVDDTDAGAIYRELADADVLLHVLAPVTAKLLESAPKLRLVQKIGVGVNTIDIEAARRLGIAVANMPGTNSQAVAEHTLALMMASLRCIAYLDVSTKSGHGWQLTPETFDETGQLCGRTVGFIGYGSVPRRLTAPLLALGAKVVYYARKPAADDGAMWISSLEGLLCKADVVSLHLPLTSETWGLLDAEALRTMRPGAVLINTARGELVDEVALADALRTRRIAAAGLDVFAVEPVITGNPLLSLSNVVATPHIAWLTPETLDRSINVIIENCRRLRDGGGCSIRSSAGLSGKSLGRMALT</sequence>
<dbReference type="SUPFAM" id="SSF51735">
    <property type="entry name" value="NAD(P)-binding Rossmann-fold domains"/>
    <property type="match status" value="1"/>
</dbReference>
<name>A0A4R0XBY9_9BURK</name>
<proteinExistence type="inferred from homology"/>
<keyword evidence="2 4" id="KW-0560">Oxidoreductase</keyword>
<evidence type="ECO:0000313" key="8">
    <source>
        <dbReference type="Proteomes" id="UP000294200"/>
    </source>
</evidence>
<dbReference type="PANTHER" id="PTHR43761">
    <property type="entry name" value="D-ISOMER SPECIFIC 2-HYDROXYACID DEHYDROGENASE FAMILY PROTEIN (AFU_ORTHOLOGUE AFUA_1G13630)"/>
    <property type="match status" value="1"/>
</dbReference>
<dbReference type="GO" id="GO:0051287">
    <property type="term" value="F:NAD binding"/>
    <property type="evidence" value="ECO:0007669"/>
    <property type="project" value="InterPro"/>
</dbReference>
<dbReference type="InterPro" id="IPR050418">
    <property type="entry name" value="D-iso_2-hydroxyacid_DH_PdxB"/>
</dbReference>
<comment type="similarity">
    <text evidence="1 4">Belongs to the D-isomer specific 2-hydroxyacid dehydrogenase family.</text>
</comment>
<dbReference type="PANTHER" id="PTHR43761:SF1">
    <property type="entry name" value="D-ISOMER SPECIFIC 2-HYDROXYACID DEHYDROGENASE CATALYTIC DOMAIN-CONTAINING PROTEIN-RELATED"/>
    <property type="match status" value="1"/>
</dbReference>
<organism evidence="7 8">
    <name type="scientific">Paraburkholderia steynii</name>
    <dbReference type="NCBI Taxonomy" id="1245441"/>
    <lineage>
        <taxon>Bacteria</taxon>
        <taxon>Pseudomonadati</taxon>
        <taxon>Pseudomonadota</taxon>
        <taxon>Betaproteobacteria</taxon>
        <taxon>Burkholderiales</taxon>
        <taxon>Burkholderiaceae</taxon>
        <taxon>Paraburkholderia</taxon>
    </lineage>
</organism>
<feature type="domain" description="D-isomer specific 2-hydroxyacid dehydrogenase NAD-binding" evidence="6">
    <location>
        <begin position="107"/>
        <end position="283"/>
    </location>
</feature>
<reference evidence="7 8" key="1">
    <citation type="submission" date="2017-02" db="EMBL/GenBank/DDBJ databases">
        <title>Paraburkholderia sophoroidis sp. nov. and Paraburkholderia steynii sp. nov. rhizobial symbionts of the fynbos legume Hypocalyptus sophoroides.</title>
        <authorList>
            <person name="Steenkamp E.T."/>
            <person name="Beukes C.W."/>
            <person name="Van Zyl E."/>
            <person name="Avontuur J."/>
            <person name="Chan W.Y."/>
            <person name="Hassen A."/>
            <person name="Palmer M."/>
            <person name="Mthombeni L."/>
            <person name="Phalane F."/>
            <person name="Sereme K."/>
            <person name="Venter S.N."/>
        </authorList>
    </citation>
    <scope>NUCLEOTIDE SEQUENCE [LARGE SCALE GENOMIC DNA]</scope>
    <source>
        <strain evidence="7 8">HC1.1ba</strain>
    </source>
</reference>
<dbReference type="AlphaFoldDB" id="A0A4R0XBY9"/>
<dbReference type="EMBL" id="MWML01000051">
    <property type="protein sequence ID" value="TCG07886.1"/>
    <property type="molecule type" value="Genomic_DNA"/>
</dbReference>
<dbReference type="InterPro" id="IPR029753">
    <property type="entry name" value="D-isomer_DH_CS"/>
</dbReference>
<dbReference type="CDD" id="cd12175">
    <property type="entry name" value="2-Hacid_dh_11"/>
    <property type="match status" value="1"/>
</dbReference>
<keyword evidence="3" id="KW-0520">NAD</keyword>
<keyword evidence="8" id="KW-1185">Reference proteome</keyword>
<dbReference type="InterPro" id="IPR036291">
    <property type="entry name" value="NAD(P)-bd_dom_sf"/>
</dbReference>
<evidence type="ECO:0000256" key="3">
    <source>
        <dbReference type="ARBA" id="ARBA00023027"/>
    </source>
</evidence>
<dbReference type="PROSITE" id="PS00671">
    <property type="entry name" value="D_2_HYDROXYACID_DH_3"/>
    <property type="match status" value="1"/>
</dbReference>
<dbReference type="Pfam" id="PF02826">
    <property type="entry name" value="2-Hacid_dh_C"/>
    <property type="match status" value="1"/>
</dbReference>
<evidence type="ECO:0000259" key="5">
    <source>
        <dbReference type="Pfam" id="PF00389"/>
    </source>
</evidence>
<dbReference type="Gene3D" id="3.40.50.720">
    <property type="entry name" value="NAD(P)-binding Rossmann-like Domain"/>
    <property type="match status" value="2"/>
</dbReference>
<feature type="domain" description="D-isomer specific 2-hydroxyacid dehydrogenase catalytic" evidence="5">
    <location>
        <begin position="22"/>
        <end position="308"/>
    </location>
</feature>
<comment type="caution">
    <text evidence="7">The sequence shown here is derived from an EMBL/GenBank/DDBJ whole genome shotgun (WGS) entry which is preliminary data.</text>
</comment>
<evidence type="ECO:0000256" key="1">
    <source>
        <dbReference type="ARBA" id="ARBA00005854"/>
    </source>
</evidence>
<dbReference type="PROSITE" id="PS00670">
    <property type="entry name" value="D_2_HYDROXYACID_DH_2"/>
    <property type="match status" value="1"/>
</dbReference>
<dbReference type="GO" id="GO:0016616">
    <property type="term" value="F:oxidoreductase activity, acting on the CH-OH group of donors, NAD or NADP as acceptor"/>
    <property type="evidence" value="ECO:0007669"/>
    <property type="project" value="InterPro"/>
</dbReference>
<dbReference type="InterPro" id="IPR006139">
    <property type="entry name" value="D-isomer_2_OHA_DH_cat_dom"/>
</dbReference>
<evidence type="ECO:0008006" key="9">
    <source>
        <dbReference type="Google" id="ProtNLM"/>
    </source>
</evidence>
<gene>
    <name evidence="7" type="ORF">BZM27_16150</name>
</gene>
<accession>A0A4R0XBY9</accession>
<dbReference type="InterPro" id="IPR006140">
    <property type="entry name" value="D-isomer_DH_NAD-bd"/>
</dbReference>
<dbReference type="Proteomes" id="UP000294200">
    <property type="component" value="Unassembled WGS sequence"/>
</dbReference>
<evidence type="ECO:0000259" key="6">
    <source>
        <dbReference type="Pfam" id="PF02826"/>
    </source>
</evidence>
<dbReference type="SUPFAM" id="SSF52283">
    <property type="entry name" value="Formate/glycerate dehydrogenase catalytic domain-like"/>
    <property type="match status" value="1"/>
</dbReference>
<protein>
    <recommendedName>
        <fullName evidence="9">Hydroxyacid dehydrogenase</fullName>
    </recommendedName>
</protein>
<dbReference type="Pfam" id="PF00389">
    <property type="entry name" value="2-Hacid_dh"/>
    <property type="match status" value="1"/>
</dbReference>